<evidence type="ECO:0000256" key="2">
    <source>
        <dbReference type="SAM" id="SignalP"/>
    </source>
</evidence>
<dbReference type="VEuPathDB" id="VectorBase:ASIS002484"/>
<dbReference type="EMBL" id="KE524974">
    <property type="protein sequence ID" value="KFB38835.1"/>
    <property type="molecule type" value="Genomic_DNA"/>
</dbReference>
<feature type="chain" id="PRO_5001783787" evidence="2">
    <location>
        <begin position="22"/>
        <end position="389"/>
    </location>
</feature>
<dbReference type="EnsemblMetazoa" id="ASIC006321-RA">
    <property type="protein sequence ID" value="ASIC006321-PA"/>
    <property type="gene ID" value="ASIC006321"/>
</dbReference>
<dbReference type="OMA" id="ASTAWHE"/>
<dbReference type="EMBL" id="ATLV01014503">
    <property type="status" value="NOT_ANNOTATED_CDS"/>
    <property type="molecule type" value="Genomic_DNA"/>
</dbReference>
<keyword evidence="2" id="KW-0732">Signal</keyword>
<evidence type="ECO:0000313" key="5">
    <source>
        <dbReference type="Proteomes" id="UP000030765"/>
    </source>
</evidence>
<evidence type="ECO:0000313" key="3">
    <source>
        <dbReference type="EMBL" id="KFB38835.1"/>
    </source>
</evidence>
<sequence length="389" mass="44149">MEKLTYRCLYVLSLLWCVAHAAPNPTEQKSSAQGNVCGQHYNDIYAAAKSWQTKGIVPEHETQYKELKEKCAQAHKERQEKQNAVTTKLPTYMSNIVVALSSLNSTLRTEVSTLEEIVQNQHESLANAWQYGLELQHELLVTNIESDRIEKALLYHSILQDSSPKQIVTESYAYHGSHGKMVALLLKFVRSLPAKTERVEAYTELERLLKSNGQNERFPAVIFSQDVKELGDQGYNPDHTQLEGKAVARWQSLLLAGNFSEIVLFAQDHPSYYARIESTLIDALNKAWSKEALEKVIYFPNVLPNSSQRVAALKGVLKTLLAHQDKQLNDLYLMKLAKELEKLEHHVEASGDTQAKESLKEVKDIFGKFSYTRNFSNYVDLYGMLKSAL</sequence>
<feature type="signal peptide" evidence="2">
    <location>
        <begin position="1"/>
        <end position="21"/>
    </location>
</feature>
<protein>
    <submittedName>
        <fullName evidence="3">AGAP000607-PA-like protein</fullName>
    </submittedName>
</protein>
<keyword evidence="5" id="KW-1185">Reference proteome</keyword>
<dbReference type="VEuPathDB" id="VectorBase:ASIC006321"/>
<evidence type="ECO:0000313" key="4">
    <source>
        <dbReference type="EnsemblMetazoa" id="ASIC006321-PA"/>
    </source>
</evidence>
<reference evidence="3 5" key="1">
    <citation type="journal article" date="2014" name="BMC Genomics">
        <title>Genome sequence of Anopheles sinensis provides insight into genetics basis of mosquito competence for malaria parasites.</title>
        <authorList>
            <person name="Zhou D."/>
            <person name="Zhang D."/>
            <person name="Ding G."/>
            <person name="Shi L."/>
            <person name="Hou Q."/>
            <person name="Ye Y."/>
            <person name="Xu Y."/>
            <person name="Zhou H."/>
            <person name="Xiong C."/>
            <person name="Li S."/>
            <person name="Yu J."/>
            <person name="Hong S."/>
            <person name="Yu X."/>
            <person name="Zou P."/>
            <person name="Chen C."/>
            <person name="Chang X."/>
            <person name="Wang W."/>
            <person name="Lv Y."/>
            <person name="Sun Y."/>
            <person name="Ma L."/>
            <person name="Shen B."/>
            <person name="Zhu C."/>
        </authorList>
    </citation>
    <scope>NUCLEOTIDE SEQUENCE [LARGE SCALE GENOMIC DNA]</scope>
</reference>
<name>A0A084VLJ1_ANOSI</name>
<feature type="coiled-coil region" evidence="1">
    <location>
        <begin position="57"/>
        <end position="84"/>
    </location>
</feature>
<proteinExistence type="predicted"/>
<dbReference type="AlphaFoldDB" id="A0A084VLJ1"/>
<dbReference type="OrthoDB" id="7733843at2759"/>
<dbReference type="Proteomes" id="UP000030765">
    <property type="component" value="Unassembled WGS sequence"/>
</dbReference>
<keyword evidence="1" id="KW-0175">Coiled coil</keyword>
<evidence type="ECO:0000256" key="1">
    <source>
        <dbReference type="SAM" id="Coils"/>
    </source>
</evidence>
<reference evidence="4" key="2">
    <citation type="submission" date="2020-05" db="UniProtKB">
        <authorList>
            <consortium name="EnsemblMetazoa"/>
        </authorList>
    </citation>
    <scope>IDENTIFICATION</scope>
</reference>
<gene>
    <name evidence="3" type="ORF">ZHAS_00006321</name>
</gene>
<accession>A0A084VLJ1</accession>
<organism evidence="3">
    <name type="scientific">Anopheles sinensis</name>
    <name type="common">Mosquito</name>
    <dbReference type="NCBI Taxonomy" id="74873"/>
    <lineage>
        <taxon>Eukaryota</taxon>
        <taxon>Metazoa</taxon>
        <taxon>Ecdysozoa</taxon>
        <taxon>Arthropoda</taxon>
        <taxon>Hexapoda</taxon>
        <taxon>Insecta</taxon>
        <taxon>Pterygota</taxon>
        <taxon>Neoptera</taxon>
        <taxon>Endopterygota</taxon>
        <taxon>Diptera</taxon>
        <taxon>Nematocera</taxon>
        <taxon>Culicoidea</taxon>
        <taxon>Culicidae</taxon>
        <taxon>Anophelinae</taxon>
        <taxon>Anopheles</taxon>
    </lineage>
</organism>